<dbReference type="Pfam" id="PF00498">
    <property type="entry name" value="FHA"/>
    <property type="match status" value="1"/>
</dbReference>
<dbReference type="PANTHER" id="PTHR22939:SF129">
    <property type="entry name" value="SERINE PROTEASE HTRA2, MITOCHONDRIAL"/>
    <property type="match status" value="1"/>
</dbReference>
<dbReference type="InterPro" id="IPR009003">
    <property type="entry name" value="Peptidase_S1_PA"/>
</dbReference>
<sequence length="456" mass="50450">MKAIFVHLSGSRRGNTEVFVSEKISIGTDTSNDLCFNSEMDKNTSNHHAEIQLKGCDYVLHDKGSSKGTLVNNRLVSEIVLKDGDLIEFGSGGPRIRFRIKPDDADVCKPWMEMLEDSLGIARTSPRGRLTTATAFFRQLLREAFTQSSRLFKVSAFIVLFLASGIVITFFSLQYVRLSKTAEKVRLFEIEKSVAENIIKKYSNGVCFIQGTFYFFDEETGETLMMMGRGPRGINEYTGSGFLVSADGLILTNRHIVEPWWEMEVSPYIHIGPTIKPKLEEFRAFFPGVKEPFSLKIEKISEEVDVALLRIDPRGSRMPVLELDTTGSGAVVGEPIVLLGYPAGVNAIFAKADPETVKQLFNLPFIPLVQELSNWGLIRPLSTQGHLSDVMRNRIVYDAQTTAGGSGGPIFNNKGKVIGISYGIFPGFRGSSFGVPISYGIELIKSITSTSLSKKD</sequence>
<keyword evidence="1" id="KW-0472">Membrane</keyword>
<dbReference type="SUPFAM" id="SSF50494">
    <property type="entry name" value="Trypsin-like serine proteases"/>
    <property type="match status" value="1"/>
</dbReference>
<dbReference type="EMBL" id="BAFH01000004">
    <property type="protein sequence ID" value="GAB63904.1"/>
    <property type="molecule type" value="Genomic_DNA"/>
</dbReference>
<evidence type="ECO:0000256" key="1">
    <source>
        <dbReference type="SAM" id="Phobius"/>
    </source>
</evidence>
<protein>
    <recommendedName>
        <fullName evidence="2">FHA domain-containing protein</fullName>
    </recommendedName>
</protein>
<feature type="transmembrane region" description="Helical" evidence="1">
    <location>
        <begin position="151"/>
        <end position="176"/>
    </location>
</feature>
<dbReference type="InterPro" id="IPR000253">
    <property type="entry name" value="FHA_dom"/>
</dbReference>
<dbReference type="Gene3D" id="2.40.10.10">
    <property type="entry name" value="Trypsin-like serine proteases"/>
    <property type="match status" value="2"/>
</dbReference>
<comment type="caution">
    <text evidence="3">The sequence shown here is derived from an EMBL/GenBank/DDBJ whole genome shotgun (WGS) entry which is preliminary data.</text>
</comment>
<organism evidence="3 4">
    <name type="scientific">Candidatus Jettenia caeni</name>
    <dbReference type="NCBI Taxonomy" id="247490"/>
    <lineage>
        <taxon>Bacteria</taxon>
        <taxon>Pseudomonadati</taxon>
        <taxon>Planctomycetota</taxon>
        <taxon>Candidatus Brocadiia</taxon>
        <taxon>Candidatus Brocadiales</taxon>
        <taxon>Candidatus Brocadiaceae</taxon>
        <taxon>Candidatus Jettenia</taxon>
    </lineage>
</organism>
<evidence type="ECO:0000259" key="2">
    <source>
        <dbReference type="PROSITE" id="PS50006"/>
    </source>
</evidence>
<proteinExistence type="predicted"/>
<reference evidence="3 4" key="1">
    <citation type="journal article" date="2012" name="FEBS Lett.">
        <title>Anammox organism KSU-1 expresses a NirK-type copper-containing nitrite reductase instead of a NirS-type with cytochrome cd1.</title>
        <authorList>
            <person name="Hira D."/>
            <person name="Toh H."/>
            <person name="Migita C.T."/>
            <person name="Okubo H."/>
            <person name="Nishiyama T."/>
            <person name="Hattori M."/>
            <person name="Furukawa K."/>
            <person name="Fujii T."/>
        </authorList>
    </citation>
    <scope>NUCLEOTIDE SEQUENCE [LARGE SCALE GENOMIC DNA]</scope>
</reference>
<dbReference type="OrthoDB" id="265200at2"/>
<dbReference type="Pfam" id="PF13365">
    <property type="entry name" value="Trypsin_2"/>
    <property type="match status" value="1"/>
</dbReference>
<accession>I3IQA9</accession>
<gene>
    <name evidence="3" type="ORF">KSU1_D0595</name>
</gene>
<dbReference type="SUPFAM" id="SSF49879">
    <property type="entry name" value="SMAD/FHA domain"/>
    <property type="match status" value="1"/>
</dbReference>
<dbReference type="STRING" id="247490.KSU1_D0595"/>
<dbReference type="SMART" id="SM00240">
    <property type="entry name" value="FHA"/>
    <property type="match status" value="1"/>
</dbReference>
<evidence type="ECO:0000313" key="4">
    <source>
        <dbReference type="Proteomes" id="UP000002985"/>
    </source>
</evidence>
<dbReference type="CDD" id="cd00060">
    <property type="entry name" value="FHA"/>
    <property type="match status" value="1"/>
</dbReference>
<feature type="domain" description="FHA" evidence="2">
    <location>
        <begin position="24"/>
        <end position="76"/>
    </location>
</feature>
<dbReference type="PROSITE" id="PS50006">
    <property type="entry name" value="FHA_DOMAIN"/>
    <property type="match status" value="1"/>
</dbReference>
<dbReference type="PANTHER" id="PTHR22939">
    <property type="entry name" value="SERINE PROTEASE FAMILY S1C HTRA-RELATED"/>
    <property type="match status" value="1"/>
</dbReference>
<name>I3IQA9_9BACT</name>
<keyword evidence="1" id="KW-1133">Transmembrane helix</keyword>
<dbReference type="Proteomes" id="UP000002985">
    <property type="component" value="Unassembled WGS sequence"/>
</dbReference>
<dbReference type="InterPro" id="IPR043504">
    <property type="entry name" value="Peptidase_S1_PA_chymotrypsin"/>
</dbReference>
<dbReference type="AlphaFoldDB" id="I3IQA9"/>
<keyword evidence="4" id="KW-1185">Reference proteome</keyword>
<evidence type="ECO:0000313" key="3">
    <source>
        <dbReference type="EMBL" id="GAB63904.1"/>
    </source>
</evidence>
<dbReference type="eggNOG" id="COG0265">
    <property type="taxonomic scope" value="Bacteria"/>
</dbReference>
<dbReference type="Gene3D" id="2.60.200.20">
    <property type="match status" value="1"/>
</dbReference>
<keyword evidence="1" id="KW-0812">Transmembrane</keyword>
<dbReference type="InterPro" id="IPR008984">
    <property type="entry name" value="SMAD_FHA_dom_sf"/>
</dbReference>